<feature type="transmembrane region" description="Helical" evidence="2">
    <location>
        <begin position="182"/>
        <end position="208"/>
    </location>
</feature>
<keyword evidence="2" id="KW-0812">Transmembrane</keyword>
<sequence>MKIERMAPLCVVAAGICWGIIGLFTRQLSAYGLSPLQITFGRSLVTAVVMTGLILCRYPERLRIAWRDAWMFLGTGLGSIVFFNICYFTAIELTTLSVAAILLYTAPSIVMVFSIFLFHERFTRRKGLCLVLAFAGCVLVSGLGLGHVEAAGILAGLGSGFGYALYSVFGHYALAKYEPLTVTVWTFIIASLGLLPFCHFGMMASLAISVPYTGLLFALLGLMSTALPFGLYTTGLQHMEAGRASILASVEPLTSTVVGIAVFHEALTLTGAAGIVCILGAVILLAKKEKPSG</sequence>
<comment type="similarity">
    <text evidence="1">Belongs to the EamA transporter family.</text>
</comment>
<feature type="transmembrane region" description="Helical" evidence="2">
    <location>
        <begin position="127"/>
        <end position="145"/>
    </location>
</feature>
<organism evidence="4 6">
    <name type="scientific">Megasphaera elsdenii</name>
    <dbReference type="NCBI Taxonomy" id="907"/>
    <lineage>
        <taxon>Bacteria</taxon>
        <taxon>Bacillati</taxon>
        <taxon>Bacillota</taxon>
        <taxon>Negativicutes</taxon>
        <taxon>Veillonellales</taxon>
        <taxon>Veillonellaceae</taxon>
        <taxon>Megasphaera</taxon>
    </lineage>
</organism>
<evidence type="ECO:0000313" key="5">
    <source>
        <dbReference type="EMBL" id="NMK38616.1"/>
    </source>
</evidence>
<keyword evidence="2" id="KW-0472">Membrane</keyword>
<dbReference type="PANTHER" id="PTHR22911">
    <property type="entry name" value="ACYL-MALONYL CONDENSING ENZYME-RELATED"/>
    <property type="match status" value="1"/>
</dbReference>
<reference evidence="5 7" key="2">
    <citation type="submission" date="2020-04" db="EMBL/GenBank/DDBJ databases">
        <authorList>
            <person name="Hitch T.C.A."/>
            <person name="Wylensek D."/>
            <person name="Clavel T."/>
        </authorList>
    </citation>
    <scope>NUCLEOTIDE SEQUENCE [LARGE SCALE GENOMIC DNA]</scope>
    <source>
        <strain evidence="5 7">WCA-386-APC-2A</strain>
    </source>
</reference>
<feature type="transmembrane region" description="Helical" evidence="2">
    <location>
        <begin position="7"/>
        <end position="24"/>
    </location>
</feature>
<evidence type="ECO:0000313" key="7">
    <source>
        <dbReference type="Proteomes" id="UP000536773"/>
    </source>
</evidence>
<dbReference type="EMBL" id="CP027569">
    <property type="protein sequence ID" value="AVO27178.1"/>
    <property type="molecule type" value="Genomic_DNA"/>
</dbReference>
<dbReference type="OrthoDB" id="6707571at2"/>
<dbReference type="InterPro" id="IPR037185">
    <property type="entry name" value="EmrE-like"/>
</dbReference>
<dbReference type="GO" id="GO:0016020">
    <property type="term" value="C:membrane"/>
    <property type="evidence" value="ECO:0007669"/>
    <property type="project" value="InterPro"/>
</dbReference>
<dbReference type="InterPro" id="IPR000620">
    <property type="entry name" value="EamA_dom"/>
</dbReference>
<proteinExistence type="inferred from homology"/>
<dbReference type="AlphaFoldDB" id="A0A2S0M6U9"/>
<evidence type="ECO:0000256" key="1">
    <source>
        <dbReference type="ARBA" id="ARBA00007362"/>
    </source>
</evidence>
<gene>
    <name evidence="4" type="ORF">C6Y28_05945</name>
    <name evidence="5" type="ORF">HG933_04345</name>
</gene>
<protein>
    <submittedName>
        <fullName evidence="4">EamA family transporter</fullName>
    </submittedName>
</protein>
<accession>A0A2S0M6U9</accession>
<feature type="transmembrane region" description="Helical" evidence="2">
    <location>
        <begin position="96"/>
        <end position="118"/>
    </location>
</feature>
<dbReference type="RefSeq" id="WP_014015663.1">
    <property type="nucleotide sequence ID" value="NZ_CALDUZ010000054.1"/>
</dbReference>
<keyword evidence="2" id="KW-1133">Transmembrane helix</keyword>
<dbReference type="Proteomes" id="UP000536773">
    <property type="component" value="Unassembled WGS sequence"/>
</dbReference>
<feature type="transmembrane region" description="Helical" evidence="2">
    <location>
        <begin position="244"/>
        <end position="263"/>
    </location>
</feature>
<feature type="transmembrane region" description="Helical" evidence="2">
    <location>
        <begin position="269"/>
        <end position="286"/>
    </location>
</feature>
<feature type="transmembrane region" description="Helical" evidence="2">
    <location>
        <begin position="70"/>
        <end position="90"/>
    </location>
</feature>
<dbReference type="PANTHER" id="PTHR22911:SF79">
    <property type="entry name" value="MOBA-LIKE NTP TRANSFERASE DOMAIN-CONTAINING PROTEIN"/>
    <property type="match status" value="1"/>
</dbReference>
<dbReference type="GeneID" id="97491654"/>
<dbReference type="Gene3D" id="1.10.3730.20">
    <property type="match status" value="2"/>
</dbReference>
<feature type="transmembrane region" description="Helical" evidence="2">
    <location>
        <begin position="214"/>
        <end position="232"/>
    </location>
</feature>
<feature type="domain" description="EamA" evidence="3">
    <location>
        <begin position="151"/>
        <end position="285"/>
    </location>
</feature>
<reference evidence="4 6" key="1">
    <citation type="journal article" date="2018" name="Genome Announc.">
        <title>Complete genomes of two Megasphaera elsdenii strains, NCIMB 702410 and ATCC 25940.</title>
        <authorList>
            <person name="Hatmaker E.A."/>
            <person name="O'Dell K."/>
            <person name="Riley L.A."/>
            <person name="Klingeman D.M."/>
            <person name="Guss A.M."/>
        </authorList>
    </citation>
    <scope>NUCLEOTIDE SEQUENCE [LARGE SCALE GENOMIC DNA]</scope>
    <source>
        <strain evidence="4 6">NCIMB702410</strain>
    </source>
</reference>
<evidence type="ECO:0000259" key="3">
    <source>
        <dbReference type="Pfam" id="PF00892"/>
    </source>
</evidence>
<feature type="domain" description="EamA" evidence="3">
    <location>
        <begin position="8"/>
        <end position="141"/>
    </location>
</feature>
<evidence type="ECO:0000313" key="6">
    <source>
        <dbReference type="Proteomes" id="UP000238358"/>
    </source>
</evidence>
<name>A0A2S0M6U9_MEGEL</name>
<feature type="transmembrane region" description="Helical" evidence="2">
    <location>
        <begin position="151"/>
        <end position="175"/>
    </location>
</feature>
<evidence type="ECO:0000256" key="2">
    <source>
        <dbReference type="SAM" id="Phobius"/>
    </source>
</evidence>
<dbReference type="Proteomes" id="UP000238358">
    <property type="component" value="Chromosome"/>
</dbReference>
<dbReference type="EMBL" id="JABBJH010000004">
    <property type="protein sequence ID" value="NMK38616.1"/>
    <property type="molecule type" value="Genomic_DNA"/>
</dbReference>
<dbReference type="SUPFAM" id="SSF103481">
    <property type="entry name" value="Multidrug resistance efflux transporter EmrE"/>
    <property type="match status" value="2"/>
</dbReference>
<feature type="transmembrane region" description="Helical" evidence="2">
    <location>
        <begin position="36"/>
        <end position="58"/>
    </location>
</feature>
<dbReference type="Pfam" id="PF00892">
    <property type="entry name" value="EamA"/>
    <property type="match status" value="2"/>
</dbReference>
<evidence type="ECO:0000313" key="4">
    <source>
        <dbReference type="EMBL" id="AVO27178.1"/>
    </source>
</evidence>